<protein>
    <submittedName>
        <fullName evidence="2">Uncharacterized protein</fullName>
    </submittedName>
</protein>
<dbReference type="RefSeq" id="WP_013385358.1">
    <property type="nucleotide sequence ID" value="NC_017384.1"/>
</dbReference>
<dbReference type="Gene3D" id="2.60.40.1880">
    <property type="entry name" value="Invasion associated locus B (IalB) protein"/>
    <property type="match status" value="1"/>
</dbReference>
<dbReference type="Proteomes" id="UP000000692">
    <property type="component" value="Chromosome"/>
</dbReference>
<dbReference type="OrthoDB" id="9806572at2"/>
<proteinExistence type="predicted"/>
<dbReference type="KEGG" id="kvl:KVU_2139"/>
<evidence type="ECO:0000313" key="3">
    <source>
        <dbReference type="Proteomes" id="UP000000692"/>
    </source>
</evidence>
<gene>
    <name evidence="2" type="ordered locus">KVU_2139</name>
</gene>
<reference evidence="2 3" key="1">
    <citation type="journal article" date="2011" name="J. Bacteriol.">
        <title>Complete genome sequence of the industrial strain Ketogulonicigenium vulgare WSH-001.</title>
        <authorList>
            <person name="Liu L."/>
            <person name="Li Y."/>
            <person name="Zhang J."/>
            <person name="Zhou Z."/>
            <person name="Liu J."/>
            <person name="Li X."/>
            <person name="Zhou J."/>
            <person name="Du G."/>
            <person name="Wang L."/>
            <person name="Chen J."/>
        </authorList>
    </citation>
    <scope>NUCLEOTIDE SEQUENCE [LARGE SCALE GENOMIC DNA]</scope>
    <source>
        <strain evidence="2 3">WSH-001</strain>
    </source>
</reference>
<dbReference type="Pfam" id="PF06776">
    <property type="entry name" value="IalB"/>
    <property type="match status" value="1"/>
</dbReference>
<sequence>MISRRMRGVRALATGLAVLAGISPAFAQQTTSNRVAAFTNWNVYEEQSPRECLALSVPQDWSAVNASGAATQVSRGSIFLFVFYRPGDSVSGQVAFTGGYPFREGSTVTLTVDGTAYNMFTEGEWAWLSSSEEDARVVAAMRRGSRAVVEGVSGRGNRTTDNFSLSGVTAAIDDAQRRCG</sequence>
<dbReference type="PATRIC" id="fig|759362.5.peg.2219"/>
<dbReference type="EMBL" id="CP002018">
    <property type="protein sequence ID" value="AEM41978.1"/>
    <property type="molecule type" value="Genomic_DNA"/>
</dbReference>
<dbReference type="HOGENOM" id="CLU_100562_3_0_5"/>
<organism evidence="2 3">
    <name type="scientific">Ketogulonicigenium vulgare (strain WSH-001)</name>
    <dbReference type="NCBI Taxonomy" id="759362"/>
    <lineage>
        <taxon>Bacteria</taxon>
        <taxon>Pseudomonadati</taxon>
        <taxon>Pseudomonadota</taxon>
        <taxon>Alphaproteobacteria</taxon>
        <taxon>Rhodobacterales</taxon>
        <taxon>Roseobacteraceae</taxon>
        <taxon>Ketogulonicigenium</taxon>
    </lineage>
</organism>
<dbReference type="InterPro" id="IPR038696">
    <property type="entry name" value="IalB_sf"/>
</dbReference>
<accession>F9Y5Q3</accession>
<dbReference type="eggNOG" id="COG5342">
    <property type="taxonomic scope" value="Bacteria"/>
</dbReference>
<keyword evidence="3" id="KW-1185">Reference proteome</keyword>
<feature type="signal peptide" evidence="1">
    <location>
        <begin position="1"/>
        <end position="27"/>
    </location>
</feature>
<evidence type="ECO:0000313" key="2">
    <source>
        <dbReference type="EMBL" id="AEM41978.1"/>
    </source>
</evidence>
<name>F9Y5Q3_KETVW</name>
<dbReference type="AlphaFoldDB" id="F9Y5Q3"/>
<dbReference type="InterPro" id="IPR010642">
    <property type="entry name" value="Invasion_prot_B"/>
</dbReference>
<evidence type="ECO:0000256" key="1">
    <source>
        <dbReference type="SAM" id="SignalP"/>
    </source>
</evidence>
<feature type="chain" id="PRO_5003395835" evidence="1">
    <location>
        <begin position="28"/>
        <end position="180"/>
    </location>
</feature>
<keyword evidence="1" id="KW-0732">Signal</keyword>